<proteinExistence type="predicted"/>
<dbReference type="Proteomes" id="UP000028725">
    <property type="component" value="Unassembled WGS sequence"/>
</dbReference>
<dbReference type="PROSITE" id="PS50943">
    <property type="entry name" value="HTH_CROC1"/>
    <property type="match status" value="1"/>
</dbReference>
<dbReference type="Pfam" id="PF01381">
    <property type="entry name" value="HTH_3"/>
    <property type="match status" value="1"/>
</dbReference>
<dbReference type="PATRIC" id="fig|394096.3.peg.1928"/>
<dbReference type="SUPFAM" id="SSF47413">
    <property type="entry name" value="lambda repressor-like DNA-binding domains"/>
    <property type="match status" value="1"/>
</dbReference>
<accession>A0A085WRU4</accession>
<organism evidence="2 3">
    <name type="scientific">Hyalangium minutum</name>
    <dbReference type="NCBI Taxonomy" id="394096"/>
    <lineage>
        <taxon>Bacteria</taxon>
        <taxon>Pseudomonadati</taxon>
        <taxon>Myxococcota</taxon>
        <taxon>Myxococcia</taxon>
        <taxon>Myxococcales</taxon>
        <taxon>Cystobacterineae</taxon>
        <taxon>Archangiaceae</taxon>
        <taxon>Hyalangium</taxon>
    </lineage>
</organism>
<keyword evidence="3" id="KW-1185">Reference proteome</keyword>
<gene>
    <name evidence="2" type="ORF">DB31_5449</name>
</gene>
<protein>
    <submittedName>
        <fullName evidence="2">Transcriptional regulator, XRE family protein</fullName>
    </submittedName>
</protein>
<sequence>MARLRSGLTQADVAETIGTVTEVYGRMERGKLLPSVPTLFRLCLALQSGPHELLGFSPVGRSKTKASGVDLKVPRSLGDTPEVRRLMRRLSRLERSQLRLVQLIVASLVERRMKGKKPAAAA</sequence>
<dbReference type="SMART" id="SM00530">
    <property type="entry name" value="HTH_XRE"/>
    <property type="match status" value="1"/>
</dbReference>
<feature type="domain" description="HTH cro/C1-type" evidence="1">
    <location>
        <begin position="2"/>
        <end position="54"/>
    </location>
</feature>
<evidence type="ECO:0000313" key="2">
    <source>
        <dbReference type="EMBL" id="KFE70407.1"/>
    </source>
</evidence>
<dbReference type="GO" id="GO:0003677">
    <property type="term" value="F:DNA binding"/>
    <property type="evidence" value="ECO:0007669"/>
    <property type="project" value="InterPro"/>
</dbReference>
<dbReference type="InterPro" id="IPR010982">
    <property type="entry name" value="Lambda_DNA-bd_dom_sf"/>
</dbReference>
<dbReference type="InterPro" id="IPR001387">
    <property type="entry name" value="Cro/C1-type_HTH"/>
</dbReference>
<name>A0A085WRU4_9BACT</name>
<dbReference type="Gene3D" id="1.10.260.40">
    <property type="entry name" value="lambda repressor-like DNA-binding domains"/>
    <property type="match status" value="1"/>
</dbReference>
<dbReference type="RefSeq" id="WP_044185464.1">
    <property type="nucleotide sequence ID" value="NZ_JMCB01000003.1"/>
</dbReference>
<dbReference type="STRING" id="394096.DB31_5449"/>
<reference evidence="2 3" key="1">
    <citation type="submission" date="2014-04" db="EMBL/GenBank/DDBJ databases">
        <title>Genome assembly of Hyalangium minutum DSM 14724.</title>
        <authorList>
            <person name="Sharma G."/>
            <person name="Subramanian S."/>
        </authorList>
    </citation>
    <scope>NUCLEOTIDE SEQUENCE [LARGE SCALE GENOMIC DNA]</scope>
    <source>
        <strain evidence="2 3">DSM 14724</strain>
    </source>
</reference>
<dbReference type="CDD" id="cd00093">
    <property type="entry name" value="HTH_XRE"/>
    <property type="match status" value="1"/>
</dbReference>
<dbReference type="EMBL" id="JMCB01000003">
    <property type="protein sequence ID" value="KFE70407.1"/>
    <property type="molecule type" value="Genomic_DNA"/>
</dbReference>
<evidence type="ECO:0000313" key="3">
    <source>
        <dbReference type="Proteomes" id="UP000028725"/>
    </source>
</evidence>
<evidence type="ECO:0000259" key="1">
    <source>
        <dbReference type="PROSITE" id="PS50943"/>
    </source>
</evidence>
<dbReference type="AlphaFoldDB" id="A0A085WRU4"/>
<comment type="caution">
    <text evidence="2">The sequence shown here is derived from an EMBL/GenBank/DDBJ whole genome shotgun (WGS) entry which is preliminary data.</text>
</comment>